<dbReference type="EMBL" id="JAPJZH010000003">
    <property type="protein sequence ID" value="MDA4845054.1"/>
    <property type="molecule type" value="Genomic_DNA"/>
</dbReference>
<name>A0ABT4VK25_9HYPH</name>
<protein>
    <submittedName>
        <fullName evidence="1">Uncharacterized protein</fullName>
    </submittedName>
</protein>
<proteinExistence type="predicted"/>
<organism evidence="1 2">
    <name type="scientific">Hoeflea poritis</name>
    <dbReference type="NCBI Taxonomy" id="2993659"/>
    <lineage>
        <taxon>Bacteria</taxon>
        <taxon>Pseudomonadati</taxon>
        <taxon>Pseudomonadota</taxon>
        <taxon>Alphaproteobacteria</taxon>
        <taxon>Hyphomicrobiales</taxon>
        <taxon>Rhizobiaceae</taxon>
        <taxon>Hoeflea</taxon>
    </lineage>
</organism>
<evidence type="ECO:0000313" key="1">
    <source>
        <dbReference type="EMBL" id="MDA4845054.1"/>
    </source>
</evidence>
<accession>A0ABT4VK25</accession>
<gene>
    <name evidence="1" type="ORF">OOZ53_06810</name>
</gene>
<sequence>MTRFPRKVVRETAVTTLIATDKSKGLSGVEILNATIVASRYTGSHKRQIQNGQLSGDTRWMIAVHAFGHNNDVVGIAEAVRLRLTSQTGRLSSPVIRLTYEI</sequence>
<reference evidence="1" key="1">
    <citation type="submission" date="2022-11" db="EMBL/GenBank/DDBJ databases">
        <title>Hoeflea poritis sp. nov., isolated from scleractinian coral Porites lutea.</title>
        <authorList>
            <person name="Zhang G."/>
            <person name="Wei Q."/>
            <person name="Cai L."/>
        </authorList>
    </citation>
    <scope>NUCLEOTIDE SEQUENCE</scope>
    <source>
        <strain evidence="1">E7-10</strain>
    </source>
</reference>
<dbReference type="Proteomes" id="UP001148313">
    <property type="component" value="Unassembled WGS sequence"/>
</dbReference>
<evidence type="ECO:0000313" key="2">
    <source>
        <dbReference type="Proteomes" id="UP001148313"/>
    </source>
</evidence>
<keyword evidence="2" id="KW-1185">Reference proteome</keyword>
<dbReference type="RefSeq" id="WP_271088608.1">
    <property type="nucleotide sequence ID" value="NZ_JAPJZH010000003.1"/>
</dbReference>
<comment type="caution">
    <text evidence="1">The sequence shown here is derived from an EMBL/GenBank/DDBJ whole genome shotgun (WGS) entry which is preliminary data.</text>
</comment>